<comment type="cofactor">
    <cofactor evidence="7">
        <name>heme</name>
        <dbReference type="ChEBI" id="CHEBI:30413"/>
    </cofactor>
</comment>
<dbReference type="Pfam" id="PF00067">
    <property type="entry name" value="p450"/>
    <property type="match status" value="1"/>
</dbReference>
<evidence type="ECO:0000256" key="8">
    <source>
        <dbReference type="RuleBase" id="RU000461"/>
    </source>
</evidence>
<dbReference type="AlphaFoldDB" id="A0A0M9WM95"/>
<keyword evidence="5 7" id="KW-0408">Iron</keyword>
<dbReference type="PROSITE" id="PS00086">
    <property type="entry name" value="CYTOCHROME_P450"/>
    <property type="match status" value="1"/>
</dbReference>
<protein>
    <submittedName>
        <fullName evidence="10">Cytochrome P450</fullName>
    </submittedName>
</protein>
<gene>
    <name evidence="10" type="ORF">Z051_21480</name>
</gene>
<name>A0A0M9WM95_RHORH</name>
<evidence type="ECO:0000256" key="9">
    <source>
        <dbReference type="SAM" id="MobiDB-lite"/>
    </source>
</evidence>
<evidence type="ECO:0000256" key="5">
    <source>
        <dbReference type="ARBA" id="ARBA00023004"/>
    </source>
</evidence>
<evidence type="ECO:0000256" key="2">
    <source>
        <dbReference type="ARBA" id="ARBA00022617"/>
    </source>
</evidence>
<dbReference type="GO" id="GO:0016705">
    <property type="term" value="F:oxidoreductase activity, acting on paired donors, with incorporation or reduction of molecular oxygen"/>
    <property type="evidence" value="ECO:0007669"/>
    <property type="project" value="InterPro"/>
</dbReference>
<dbReference type="PRINTS" id="PR00385">
    <property type="entry name" value="P450"/>
</dbReference>
<evidence type="ECO:0000256" key="1">
    <source>
        <dbReference type="ARBA" id="ARBA00010617"/>
    </source>
</evidence>
<reference evidence="10 11" key="1">
    <citation type="journal article" date="2015" name="Genome Announc.">
        <title>Draft Genome Sequence of Rhodococcus rhodochrous Strain KG-21, a Soil Isolate from Oil Fields of Krishna-Godavari Basin, India.</title>
        <authorList>
            <person name="Dawar C."/>
            <person name="Aggarwal R.K."/>
        </authorList>
    </citation>
    <scope>NUCLEOTIDE SEQUENCE [LARGE SCALE GENOMIC DNA]</scope>
    <source>
        <strain evidence="10 11">KG-21</strain>
    </source>
</reference>
<reference evidence="11" key="2">
    <citation type="submission" date="2015-01" db="EMBL/GenBank/DDBJ databases">
        <title>Draft genome sequence of potential hydrocarbon metabolising strain of Rhodococcus rhodochrous.</title>
        <authorList>
            <person name="Aggarwal R.K."/>
            <person name="Dawar C."/>
        </authorList>
    </citation>
    <scope>NUCLEOTIDE SEQUENCE [LARGE SCALE GENOMIC DNA]</scope>
    <source>
        <strain evidence="11">KG-21</strain>
    </source>
</reference>
<dbReference type="GO" id="GO:0004497">
    <property type="term" value="F:monooxygenase activity"/>
    <property type="evidence" value="ECO:0007669"/>
    <property type="project" value="UniProtKB-KW"/>
</dbReference>
<dbReference type="PANTHER" id="PTHR24291">
    <property type="entry name" value="CYTOCHROME P450 FAMILY 4"/>
    <property type="match status" value="1"/>
</dbReference>
<dbReference type="Proteomes" id="UP000037712">
    <property type="component" value="Unassembled WGS sequence"/>
</dbReference>
<dbReference type="InterPro" id="IPR002401">
    <property type="entry name" value="Cyt_P450_E_grp-I"/>
</dbReference>
<evidence type="ECO:0000313" key="10">
    <source>
        <dbReference type="EMBL" id="KOS54217.1"/>
    </source>
</evidence>
<dbReference type="GO" id="GO:0020037">
    <property type="term" value="F:heme binding"/>
    <property type="evidence" value="ECO:0007669"/>
    <property type="project" value="InterPro"/>
</dbReference>
<comment type="similarity">
    <text evidence="1 8">Belongs to the cytochrome P450 family.</text>
</comment>
<keyword evidence="3 7" id="KW-0479">Metal-binding</keyword>
<dbReference type="EMBL" id="AZYO01000076">
    <property type="protein sequence ID" value="KOS54217.1"/>
    <property type="molecule type" value="Genomic_DNA"/>
</dbReference>
<evidence type="ECO:0000256" key="7">
    <source>
        <dbReference type="PIRSR" id="PIRSR602401-1"/>
    </source>
</evidence>
<evidence type="ECO:0000256" key="6">
    <source>
        <dbReference type="ARBA" id="ARBA00023033"/>
    </source>
</evidence>
<dbReference type="InterPro" id="IPR017972">
    <property type="entry name" value="Cyt_P450_CS"/>
</dbReference>
<organism evidence="10 11">
    <name type="scientific">Rhodococcus rhodochrous KG-21</name>
    <dbReference type="NCBI Taxonomy" id="1441923"/>
    <lineage>
        <taxon>Bacteria</taxon>
        <taxon>Bacillati</taxon>
        <taxon>Actinomycetota</taxon>
        <taxon>Actinomycetes</taxon>
        <taxon>Mycobacteriales</taxon>
        <taxon>Nocardiaceae</taxon>
        <taxon>Rhodococcus</taxon>
    </lineage>
</organism>
<keyword evidence="4 8" id="KW-0560">Oxidoreductase</keyword>
<dbReference type="PANTHER" id="PTHR24291:SF50">
    <property type="entry name" value="BIFUNCTIONAL ALBAFLAVENONE MONOOXYGENASE_TERPENE SYNTHASE"/>
    <property type="match status" value="1"/>
</dbReference>
<feature type="binding site" description="axial binding residue" evidence="7">
    <location>
        <position position="420"/>
    </location>
    <ligand>
        <name>heme</name>
        <dbReference type="ChEBI" id="CHEBI:30413"/>
    </ligand>
    <ligandPart>
        <name>Fe</name>
        <dbReference type="ChEBI" id="CHEBI:18248"/>
    </ligandPart>
</feature>
<dbReference type="InterPro" id="IPR001128">
    <property type="entry name" value="Cyt_P450"/>
</dbReference>
<evidence type="ECO:0000256" key="4">
    <source>
        <dbReference type="ARBA" id="ARBA00023002"/>
    </source>
</evidence>
<comment type="caution">
    <text evidence="10">The sequence shown here is derived from an EMBL/GenBank/DDBJ whole genome shotgun (WGS) entry which is preliminary data.</text>
</comment>
<dbReference type="InterPro" id="IPR036396">
    <property type="entry name" value="Cyt_P450_sf"/>
</dbReference>
<evidence type="ECO:0000256" key="3">
    <source>
        <dbReference type="ARBA" id="ARBA00022723"/>
    </source>
</evidence>
<dbReference type="InterPro" id="IPR050196">
    <property type="entry name" value="Cytochrome_P450_Monoox"/>
</dbReference>
<dbReference type="RefSeq" id="WP_054374474.1">
    <property type="nucleotide sequence ID" value="NZ_AZYO01000076.1"/>
</dbReference>
<proteinExistence type="inferred from homology"/>
<sequence>MTSNSIRSPLSPPQPRRTPPPCTSSREPPIVRGTWLLGSTRELLRDPLELGLRGYAEGGDVVRYVVGLPGRRREFFTVNHPDGVGELLNAPRHLDYRKDSEFYRAMRDLYGNGLVTSQDETWLRQRRFIQPLFTPQSVDGYVTPMVAEADRVAIRWHNCSSRLVDLDGEMRALTLGVAARILFGVQAPRMLPILRTTLPVLGRAVLQQGASAIRIPSSWPTPGNRRIANAESRLDGLCDAIIERRRTSAEPGTDLIGRLVAAREGGDALSTEEIRDQVKVFLLAGHDTTATMLTFALHLLGKDAGVQDRVRDEVERVLGDETPTASGVHALTYTTMVLEEAARLYPPSPYLTRRAVEERDVCGYRIPAGADVNLAPWVIHHRADLWPDPFRFDPDRFTPDRVKERHKYAWFPFGHGPRGCIGQRFAMLEAAISLAILVREFEFRSPSGSVAVTTDLLLHPVGAVPCRVRRRVPVRRADRRTCPPS</sequence>
<dbReference type="GO" id="GO:0005506">
    <property type="term" value="F:iron ion binding"/>
    <property type="evidence" value="ECO:0007669"/>
    <property type="project" value="InterPro"/>
</dbReference>
<accession>A0A0M9WM95</accession>
<dbReference type="PATRIC" id="fig|1441923.3.peg.4671"/>
<keyword evidence="2 7" id="KW-0349">Heme</keyword>
<feature type="compositionally biased region" description="Pro residues" evidence="9">
    <location>
        <begin position="10"/>
        <end position="22"/>
    </location>
</feature>
<keyword evidence="6 8" id="KW-0503">Monooxygenase</keyword>
<dbReference type="PRINTS" id="PR00463">
    <property type="entry name" value="EP450I"/>
</dbReference>
<feature type="region of interest" description="Disordered" evidence="9">
    <location>
        <begin position="1"/>
        <end position="30"/>
    </location>
</feature>
<dbReference type="SUPFAM" id="SSF48264">
    <property type="entry name" value="Cytochrome P450"/>
    <property type="match status" value="1"/>
</dbReference>
<dbReference type="Gene3D" id="1.10.630.10">
    <property type="entry name" value="Cytochrome P450"/>
    <property type="match status" value="1"/>
</dbReference>
<evidence type="ECO:0000313" key="11">
    <source>
        <dbReference type="Proteomes" id="UP000037712"/>
    </source>
</evidence>